<evidence type="ECO:0000313" key="2">
    <source>
        <dbReference type="EMBL" id="MCQ4925156.1"/>
    </source>
</evidence>
<reference evidence="2 3" key="1">
    <citation type="submission" date="2022-06" db="EMBL/GenBank/DDBJ databases">
        <title>Isolation of gut microbiota from human fecal samples.</title>
        <authorList>
            <person name="Pamer E.G."/>
            <person name="Barat B."/>
            <person name="Waligurski E."/>
            <person name="Medina S."/>
            <person name="Paddock L."/>
            <person name="Mostad J."/>
        </authorList>
    </citation>
    <scope>NUCLEOTIDE SEQUENCE [LARGE SCALE GENOMIC DNA]</scope>
    <source>
        <strain evidence="2 3">DFI.7.95</strain>
    </source>
</reference>
<accession>A0ABT1SFB8</accession>
<keyword evidence="1" id="KW-0732">Signal</keyword>
<gene>
    <name evidence="2" type="ORF">NE686_18785</name>
</gene>
<feature type="chain" id="PRO_5046349482" evidence="1">
    <location>
        <begin position="25"/>
        <end position="127"/>
    </location>
</feature>
<keyword evidence="3" id="KW-1185">Reference proteome</keyword>
<proteinExistence type="predicted"/>
<organism evidence="2 3">
    <name type="scientific">Tissierella carlieri</name>
    <dbReference type="NCBI Taxonomy" id="689904"/>
    <lineage>
        <taxon>Bacteria</taxon>
        <taxon>Bacillati</taxon>
        <taxon>Bacillota</taxon>
        <taxon>Tissierellia</taxon>
        <taxon>Tissierellales</taxon>
        <taxon>Tissierellaceae</taxon>
        <taxon>Tissierella</taxon>
    </lineage>
</organism>
<protein>
    <submittedName>
        <fullName evidence="2">Uncharacterized protein</fullName>
    </submittedName>
</protein>
<sequence length="127" mass="14163">MKQKGNVSMLLIALIIMGSVSAYAGTSWSSFSTTVPRFNGSGYTSYQTKSISSEDAEVDIDYVGGDYEVDIRLVSQNRNSKWERNVVDGMFFYIPNSVQAGERCRLEISNDLSTPVKVQVEGEWRSN</sequence>
<dbReference type="EMBL" id="JANGAC010000018">
    <property type="protein sequence ID" value="MCQ4925156.1"/>
    <property type="molecule type" value="Genomic_DNA"/>
</dbReference>
<name>A0ABT1SFB8_9FIRM</name>
<evidence type="ECO:0000256" key="1">
    <source>
        <dbReference type="SAM" id="SignalP"/>
    </source>
</evidence>
<dbReference type="RefSeq" id="WP_094899835.1">
    <property type="nucleotide sequence ID" value="NZ_JANGAC010000018.1"/>
</dbReference>
<dbReference type="Proteomes" id="UP001524478">
    <property type="component" value="Unassembled WGS sequence"/>
</dbReference>
<evidence type="ECO:0000313" key="3">
    <source>
        <dbReference type="Proteomes" id="UP001524478"/>
    </source>
</evidence>
<comment type="caution">
    <text evidence="2">The sequence shown here is derived from an EMBL/GenBank/DDBJ whole genome shotgun (WGS) entry which is preliminary data.</text>
</comment>
<feature type="signal peptide" evidence="1">
    <location>
        <begin position="1"/>
        <end position="24"/>
    </location>
</feature>